<dbReference type="EMBL" id="CP012333">
    <property type="protein sequence ID" value="AKV02455.1"/>
    <property type="molecule type" value="Genomic_DNA"/>
</dbReference>
<evidence type="ECO:0000313" key="1">
    <source>
        <dbReference type="EMBL" id="AKV02455.1"/>
    </source>
</evidence>
<dbReference type="KEGG" id="llu:AKJ09_09118"/>
<gene>
    <name evidence="1" type="ORF">AKJ09_09118</name>
</gene>
<accession>A0A0K1QAK7</accession>
<sequence length="225" mass="24212">MGYVVEAGLSSTKLVHGAPKYDTKSTPATEDLVAVRLKDVGPGTLQLGSSFAMALGDTTKKYEKAEEVLPSVTYGGKMSVMLLEVGARVWFYPRMAQVRQDVEGTARLSIPNGFLTPTLDLFPCFLEKQGLYGVVGAEHLFKLGSRFHVRPRAQVGAQGYDAKSERFHAQEVSVSSAVTALFGEGFYAAIRPSYTTLVSPSHYLADASFGGRSVAYVGFAVGAQR</sequence>
<dbReference type="Proteomes" id="UP000064967">
    <property type="component" value="Chromosome"/>
</dbReference>
<organism evidence="1 2">
    <name type="scientific">Labilithrix luteola</name>
    <dbReference type="NCBI Taxonomy" id="1391654"/>
    <lineage>
        <taxon>Bacteria</taxon>
        <taxon>Pseudomonadati</taxon>
        <taxon>Myxococcota</taxon>
        <taxon>Polyangia</taxon>
        <taxon>Polyangiales</taxon>
        <taxon>Labilitrichaceae</taxon>
        <taxon>Labilithrix</taxon>
    </lineage>
</organism>
<evidence type="ECO:0000313" key="2">
    <source>
        <dbReference type="Proteomes" id="UP000064967"/>
    </source>
</evidence>
<keyword evidence="2" id="KW-1185">Reference proteome</keyword>
<proteinExistence type="predicted"/>
<name>A0A0K1QAK7_9BACT</name>
<protein>
    <submittedName>
        <fullName evidence="1">Uncharacterized protein</fullName>
    </submittedName>
</protein>
<dbReference type="AlphaFoldDB" id="A0A0K1QAK7"/>
<reference evidence="1 2" key="1">
    <citation type="submission" date="2015-08" db="EMBL/GenBank/DDBJ databases">
        <authorList>
            <person name="Babu N.S."/>
            <person name="Beckwith C.J."/>
            <person name="Beseler K.G."/>
            <person name="Brison A."/>
            <person name="Carone J.V."/>
            <person name="Caskin T.P."/>
            <person name="Diamond M."/>
            <person name="Durham M.E."/>
            <person name="Foxe J.M."/>
            <person name="Go M."/>
            <person name="Henderson B.A."/>
            <person name="Jones I.B."/>
            <person name="McGettigan J.A."/>
            <person name="Micheletti S.J."/>
            <person name="Nasrallah M.E."/>
            <person name="Ortiz D."/>
            <person name="Piller C.R."/>
            <person name="Privatt S.R."/>
            <person name="Schneider S.L."/>
            <person name="Sharp S."/>
            <person name="Smith T.C."/>
            <person name="Stanton J.D."/>
            <person name="Ullery H.E."/>
            <person name="Wilson R.J."/>
            <person name="Serrano M.G."/>
            <person name="Buck G."/>
            <person name="Lee V."/>
            <person name="Wang Y."/>
            <person name="Carvalho R."/>
            <person name="Voegtly L."/>
            <person name="Shi R."/>
            <person name="Duckworth R."/>
            <person name="Johnson A."/>
            <person name="Loviza R."/>
            <person name="Walstead R."/>
            <person name="Shah Z."/>
            <person name="Kiflezghi M."/>
            <person name="Wade K."/>
            <person name="Ball S.L."/>
            <person name="Bradley K.W."/>
            <person name="Asai D.J."/>
            <person name="Bowman C.A."/>
            <person name="Russell D.A."/>
            <person name="Pope W.H."/>
            <person name="Jacobs-Sera D."/>
            <person name="Hendrix R.W."/>
            <person name="Hatfull G.F."/>
        </authorList>
    </citation>
    <scope>NUCLEOTIDE SEQUENCE [LARGE SCALE GENOMIC DNA]</scope>
    <source>
        <strain evidence="1 2">DSM 27648</strain>
    </source>
</reference>